<proteinExistence type="predicted"/>
<evidence type="ECO:0000313" key="1">
    <source>
        <dbReference type="EMBL" id="TFB06929.1"/>
    </source>
</evidence>
<organism evidence="1 2">
    <name type="scientific">Trichoderma ghanense</name>
    <dbReference type="NCBI Taxonomy" id="65468"/>
    <lineage>
        <taxon>Eukaryota</taxon>
        <taxon>Fungi</taxon>
        <taxon>Dikarya</taxon>
        <taxon>Ascomycota</taxon>
        <taxon>Pezizomycotina</taxon>
        <taxon>Sordariomycetes</taxon>
        <taxon>Hypocreomycetidae</taxon>
        <taxon>Hypocreales</taxon>
        <taxon>Hypocreaceae</taxon>
        <taxon>Trichoderma</taxon>
    </lineage>
</organism>
<dbReference type="EMBL" id="PPTA01000001">
    <property type="protein sequence ID" value="TFB06929.1"/>
    <property type="molecule type" value="Genomic_DNA"/>
</dbReference>
<dbReference type="Proteomes" id="UP001642720">
    <property type="component" value="Unassembled WGS sequence"/>
</dbReference>
<evidence type="ECO:0000313" key="2">
    <source>
        <dbReference type="Proteomes" id="UP001642720"/>
    </source>
</evidence>
<name>A0ABY2HH51_9HYPO</name>
<keyword evidence="2" id="KW-1185">Reference proteome</keyword>
<accession>A0ABY2HH51</accession>
<protein>
    <submittedName>
        <fullName evidence="1">Uncharacterized protein</fullName>
    </submittedName>
</protein>
<sequence>MGCLSNGKYQRASATDRNIRIRAGRHLGSFEAGQFETAASELRRWEGWRLGWIAGSADGFDRFASVLGATWSGLACSGRFWFWQHSGAVNAAVLLLRLVLSWATAMRYGQPEVRKEVRDETKGMHDRNIVRWIRYQARLRRNKQGKKLKGPKWPTRDAPHFPNLWQCWTLGIDLPLPLQQPQQCSTACKYRYMCTATFWAVLGCPGLSWAVLSSRSSVQTPYLPPSY</sequence>
<dbReference type="GeneID" id="300572599"/>
<dbReference type="RefSeq" id="XP_073563130.1">
    <property type="nucleotide sequence ID" value="XM_073698149.1"/>
</dbReference>
<comment type="caution">
    <text evidence="1">The sequence shown here is derived from an EMBL/GenBank/DDBJ whole genome shotgun (WGS) entry which is preliminary data.</text>
</comment>
<reference evidence="1 2" key="1">
    <citation type="submission" date="2018-01" db="EMBL/GenBank/DDBJ databases">
        <title>Genome characterization of the sugarcane-associated fungus Trichoderma ghanense CCMA-1212 and their application in lignocelulose bioconversion.</title>
        <authorList>
            <person name="Steindorff A.S."/>
            <person name="Mendes T.D."/>
            <person name="Vilela E.S.D."/>
            <person name="Rodrigues D.S."/>
            <person name="Formighieri E.F."/>
            <person name="Melo I.S."/>
            <person name="Favaro L.C.L."/>
        </authorList>
    </citation>
    <scope>NUCLEOTIDE SEQUENCE [LARGE SCALE GENOMIC DNA]</scope>
    <source>
        <strain evidence="1 2">CCMA-1212</strain>
    </source>
</reference>
<gene>
    <name evidence="1" type="ORF">CCMA1212_000688</name>
</gene>